<dbReference type="InterPro" id="IPR001965">
    <property type="entry name" value="Znf_PHD"/>
</dbReference>
<feature type="binding site" evidence="14">
    <location>
        <position position="350"/>
    </location>
    <ligand>
        <name>Zn(2+)</name>
        <dbReference type="ChEBI" id="CHEBI:29105"/>
        <label>1</label>
    </ligand>
</feature>
<feature type="binding site" evidence="14">
    <location>
        <position position="388"/>
    </location>
    <ligand>
        <name>Zn(2+)</name>
        <dbReference type="ChEBI" id="CHEBI:29105"/>
        <label>2</label>
    </ligand>
</feature>
<feature type="compositionally biased region" description="Basic and acidic residues" evidence="17">
    <location>
        <begin position="301"/>
        <end position="326"/>
    </location>
</feature>
<dbReference type="Proteomes" id="UP000030854">
    <property type="component" value="Unassembled WGS sequence"/>
</dbReference>
<dbReference type="EMBL" id="JNVN01000630">
    <property type="protein sequence ID" value="KHJ34886.1"/>
    <property type="molecule type" value="Genomic_DNA"/>
</dbReference>
<dbReference type="OMA" id="YEWFHWK"/>
<feature type="binding site" evidence="14">
    <location>
        <position position="361"/>
    </location>
    <ligand>
        <name>Zn(2+)</name>
        <dbReference type="ChEBI" id="CHEBI:29105"/>
        <label>2</label>
    </ligand>
</feature>
<evidence type="ECO:0000256" key="11">
    <source>
        <dbReference type="ARBA" id="ARBA00023306"/>
    </source>
</evidence>
<dbReference type="PROSITE" id="PS50016">
    <property type="entry name" value="ZF_PHD_2"/>
    <property type="match status" value="1"/>
</dbReference>
<dbReference type="InterPro" id="IPR024610">
    <property type="entry name" value="ING_N_histone-binding"/>
</dbReference>
<dbReference type="Gene3D" id="3.30.40.10">
    <property type="entry name" value="Zinc/RING finger domain, C3HC4 (zinc finger)"/>
    <property type="match status" value="1"/>
</dbReference>
<dbReference type="AlphaFoldDB" id="A0A0B1PD79"/>
<feature type="region of interest" description="Disordered" evidence="17">
    <location>
        <begin position="162"/>
        <end position="191"/>
    </location>
</feature>
<dbReference type="InterPro" id="IPR011011">
    <property type="entry name" value="Znf_FYVE_PHD"/>
</dbReference>
<evidence type="ECO:0000256" key="2">
    <source>
        <dbReference type="ARBA" id="ARBA00010210"/>
    </source>
</evidence>
<keyword evidence="8" id="KW-0234">DNA repair</keyword>
<keyword evidence="3 14" id="KW-0479">Metal-binding</keyword>
<dbReference type="InterPro" id="IPR028651">
    <property type="entry name" value="ING_fam"/>
</dbReference>
<dbReference type="InterPro" id="IPR019787">
    <property type="entry name" value="Znf_PHD-finger"/>
</dbReference>
<dbReference type="HOGENOM" id="CLU_031900_7_0_1"/>
<keyword evidence="20" id="KW-1185">Reference proteome</keyword>
<dbReference type="InterPro" id="IPR013083">
    <property type="entry name" value="Znf_RING/FYVE/PHD"/>
</dbReference>
<dbReference type="SMART" id="SM01408">
    <property type="entry name" value="ING"/>
    <property type="match status" value="1"/>
</dbReference>
<evidence type="ECO:0000256" key="14">
    <source>
        <dbReference type="PIRSR" id="PIRSR628651-51"/>
    </source>
</evidence>
<evidence type="ECO:0000256" key="13">
    <source>
        <dbReference type="PIRSR" id="PIRSR628651-50"/>
    </source>
</evidence>
<comment type="similarity">
    <text evidence="2 16">Belongs to the ING family.</text>
</comment>
<dbReference type="STRING" id="52586.A0A0B1PD79"/>
<evidence type="ECO:0000256" key="17">
    <source>
        <dbReference type="SAM" id="MobiDB-lite"/>
    </source>
</evidence>
<keyword evidence="9 16" id="KW-0539">Nucleus</keyword>
<evidence type="ECO:0000256" key="10">
    <source>
        <dbReference type="ARBA" id="ARBA00023254"/>
    </source>
</evidence>
<evidence type="ECO:0000256" key="16">
    <source>
        <dbReference type="RuleBase" id="RU361213"/>
    </source>
</evidence>
<keyword evidence="10" id="KW-0469">Meiosis</keyword>
<evidence type="ECO:0000256" key="1">
    <source>
        <dbReference type="ARBA" id="ARBA00004123"/>
    </source>
</evidence>
<reference evidence="19 20" key="1">
    <citation type="journal article" date="2014" name="BMC Genomics">
        <title>Adaptive genomic structural variation in the grape powdery mildew pathogen, Erysiphe necator.</title>
        <authorList>
            <person name="Jones L."/>
            <person name="Riaz S."/>
            <person name="Morales-Cruz A."/>
            <person name="Amrine K.C."/>
            <person name="McGuire B."/>
            <person name="Gubler W.D."/>
            <person name="Walker M.A."/>
            <person name="Cantu D."/>
        </authorList>
    </citation>
    <scope>NUCLEOTIDE SEQUENCE [LARGE SCALE GENOMIC DNA]</scope>
    <source>
        <strain evidence="20">c</strain>
    </source>
</reference>
<dbReference type="PANTHER" id="PTHR10333">
    <property type="entry name" value="INHIBITOR OF GROWTH PROTEIN"/>
    <property type="match status" value="1"/>
</dbReference>
<dbReference type="GO" id="GO:0006355">
    <property type="term" value="P:regulation of DNA-templated transcription"/>
    <property type="evidence" value="ECO:0007669"/>
    <property type="project" value="TreeGrafter"/>
</dbReference>
<feature type="site" description="Histone H3K4me3 binding" evidence="13">
    <location>
        <position position="370"/>
    </location>
</feature>
<feature type="binding site" evidence="14">
    <location>
        <position position="391"/>
    </location>
    <ligand>
        <name>Zn(2+)</name>
        <dbReference type="ChEBI" id="CHEBI:29105"/>
        <label>2</label>
    </ligand>
</feature>
<dbReference type="GO" id="GO:0051321">
    <property type="term" value="P:meiotic cell cycle"/>
    <property type="evidence" value="ECO:0007669"/>
    <property type="project" value="UniProtKB-KW"/>
</dbReference>
<feature type="binding site" evidence="14">
    <location>
        <position position="366"/>
    </location>
    <ligand>
        <name>Zn(2+)</name>
        <dbReference type="ChEBI" id="CHEBI:29105"/>
        <label>2</label>
    </ligand>
</feature>
<dbReference type="CDD" id="cd16858">
    <property type="entry name" value="ING_ING3_Yng2p"/>
    <property type="match status" value="1"/>
</dbReference>
<dbReference type="Pfam" id="PF12998">
    <property type="entry name" value="ING"/>
    <property type="match status" value="1"/>
</dbReference>
<keyword evidence="7 16" id="KW-0156">Chromatin regulator</keyword>
<evidence type="ECO:0000256" key="7">
    <source>
        <dbReference type="ARBA" id="ARBA00022853"/>
    </source>
</evidence>
<dbReference type="GO" id="GO:0035267">
    <property type="term" value="C:NuA4 histone acetyltransferase complex"/>
    <property type="evidence" value="ECO:0007669"/>
    <property type="project" value="TreeGrafter"/>
</dbReference>
<feature type="site" description="Histone H3K4me3 binding" evidence="13">
    <location>
        <position position="358"/>
    </location>
</feature>
<dbReference type="SUPFAM" id="SSF57903">
    <property type="entry name" value="FYVE/PHD zinc finger"/>
    <property type="match status" value="1"/>
</dbReference>
<feature type="compositionally biased region" description="Polar residues" evidence="17">
    <location>
        <begin position="239"/>
        <end position="255"/>
    </location>
</feature>
<dbReference type="PANTHER" id="PTHR10333:SF100">
    <property type="entry name" value="CHROMATIN MODIFICATION-RELATED PROTEIN YNG2"/>
    <property type="match status" value="1"/>
</dbReference>
<evidence type="ECO:0000256" key="15">
    <source>
        <dbReference type="PROSITE-ProRule" id="PRU00146"/>
    </source>
</evidence>
<dbReference type="SMART" id="SM00249">
    <property type="entry name" value="PHD"/>
    <property type="match status" value="1"/>
</dbReference>
<comment type="function">
    <text evidence="16">Component of an histone acetyltransferase complex.</text>
</comment>
<evidence type="ECO:0000256" key="5">
    <source>
        <dbReference type="ARBA" id="ARBA00022771"/>
    </source>
</evidence>
<proteinExistence type="inferred from homology"/>
<accession>A0A0B1PD79</accession>
<dbReference type="CDD" id="cd15505">
    <property type="entry name" value="PHD_ING"/>
    <property type="match status" value="1"/>
</dbReference>
<feature type="site" description="Histone H3K4me3 binding" evidence="13">
    <location>
        <position position="347"/>
    </location>
</feature>
<feature type="compositionally biased region" description="Polar residues" evidence="17">
    <location>
        <begin position="177"/>
        <end position="191"/>
    </location>
</feature>
<comment type="subunit">
    <text evidence="16">Component of an histone acetyltransferase complex. Interacts with H3K4me3 and to a lesser extent with H3K4me2.</text>
</comment>
<dbReference type="PROSITE" id="PS01359">
    <property type="entry name" value="ZF_PHD_1"/>
    <property type="match status" value="1"/>
</dbReference>
<evidence type="ECO:0000256" key="3">
    <source>
        <dbReference type="ARBA" id="ARBA00022723"/>
    </source>
</evidence>
<dbReference type="GO" id="GO:0005634">
    <property type="term" value="C:nucleus"/>
    <property type="evidence" value="ECO:0007669"/>
    <property type="project" value="UniProtKB-SubCell"/>
</dbReference>
<feature type="compositionally biased region" description="Low complexity" evidence="17">
    <location>
        <begin position="162"/>
        <end position="172"/>
    </location>
</feature>
<feature type="region of interest" description="Disordered" evidence="17">
    <location>
        <begin position="227"/>
        <end position="341"/>
    </location>
</feature>
<comment type="function">
    <text evidence="12">Component of the NuA4 histone acetyltransferase complex which is involved in transcriptional activation of selected genes principally by acetylation of nucleosomal histone H4 and H2A. The NuA4 complex is also involved in DNA repair. Involved in cell cycle progression and meiosis.</text>
</comment>
<keyword evidence="5 15" id="KW-0863">Zinc-finger</keyword>
<evidence type="ECO:0000256" key="12">
    <source>
        <dbReference type="ARBA" id="ARBA00037044"/>
    </source>
</evidence>
<feature type="binding site" evidence="14">
    <location>
        <position position="348"/>
    </location>
    <ligand>
        <name>Zn(2+)</name>
        <dbReference type="ChEBI" id="CHEBI:29105"/>
        <label>1</label>
    </ligand>
</feature>
<keyword evidence="11" id="KW-0131">Cell cycle</keyword>
<gene>
    <name evidence="19" type="ORF">EV44_g0819</name>
</gene>
<evidence type="ECO:0000256" key="4">
    <source>
        <dbReference type="ARBA" id="ARBA00022763"/>
    </source>
</evidence>
<evidence type="ECO:0000313" key="20">
    <source>
        <dbReference type="Proteomes" id="UP000030854"/>
    </source>
</evidence>
<feature type="binding site" evidence="14">
    <location>
        <position position="375"/>
    </location>
    <ligand>
        <name>Zn(2+)</name>
        <dbReference type="ChEBI" id="CHEBI:29105"/>
        <label>1</label>
    </ligand>
</feature>
<evidence type="ECO:0000256" key="9">
    <source>
        <dbReference type="ARBA" id="ARBA00023242"/>
    </source>
</evidence>
<protein>
    <recommendedName>
        <fullName evidence="16">Chromatin modification-related protein</fullName>
    </recommendedName>
</protein>
<dbReference type="GO" id="GO:0006325">
    <property type="term" value="P:chromatin organization"/>
    <property type="evidence" value="ECO:0007669"/>
    <property type="project" value="UniProtKB-KW"/>
</dbReference>
<evidence type="ECO:0000256" key="6">
    <source>
        <dbReference type="ARBA" id="ARBA00022833"/>
    </source>
</evidence>
<feature type="domain" description="PHD-type" evidence="18">
    <location>
        <begin position="345"/>
        <end position="394"/>
    </location>
</feature>
<dbReference type="Gene3D" id="6.10.140.1740">
    <property type="match status" value="1"/>
</dbReference>
<feature type="compositionally biased region" description="Acidic residues" evidence="17">
    <location>
        <begin position="327"/>
        <end position="341"/>
    </location>
</feature>
<feature type="binding site" evidence="14">
    <location>
        <position position="372"/>
    </location>
    <ligand>
        <name>Zn(2+)</name>
        <dbReference type="ChEBI" id="CHEBI:29105"/>
        <label>1</label>
    </ligand>
</feature>
<organism evidence="19 20">
    <name type="scientific">Uncinula necator</name>
    <name type="common">Grape powdery mildew</name>
    <dbReference type="NCBI Taxonomy" id="52586"/>
    <lineage>
        <taxon>Eukaryota</taxon>
        <taxon>Fungi</taxon>
        <taxon>Dikarya</taxon>
        <taxon>Ascomycota</taxon>
        <taxon>Pezizomycotina</taxon>
        <taxon>Leotiomycetes</taxon>
        <taxon>Erysiphales</taxon>
        <taxon>Erysiphaceae</taxon>
        <taxon>Erysiphe</taxon>
    </lineage>
</organism>
<evidence type="ECO:0000313" key="19">
    <source>
        <dbReference type="EMBL" id="KHJ34886.1"/>
    </source>
</evidence>
<sequence>MTIIEQNDAATVLDDWINRVTNLPNEIAFMYEEIEQKDRQIAECLSIISKHDSTLQNWVRKNGGHMPNPKESSISKIIIDKYDKAQALQSEKIALAQKCQLIVDKHTRNLDIHIKALQDRGEFPNDAEIPSLLRNTPIQLASRAVTTAATPSQTPVLLHTRNSNQSTQTTTHPQVLPQPSTNTPISVSVTPPSVALTGRQARETSISLGNKKQNIFSSSNILGTSSSARQVSLGPGSSKVATPATTVRAGSTGPRTQVRIGPKKFIPHGGKPIGSGRKQKKSGLSRLKRTGNKTSLSPSQDGEHSGAESGSIHDDDEVHTPKRNQDAEGDEEMIDPEEDDGADNRKYCTCRSVSYGDMVGCDNPNCEFEWFHWSCVGLKSEPLGIWICPACKAAGFKK</sequence>
<keyword evidence="6 14" id="KW-0862">Zinc</keyword>
<comment type="caution">
    <text evidence="19">The sequence shown here is derived from an EMBL/GenBank/DDBJ whole genome shotgun (WGS) entry which is preliminary data.</text>
</comment>
<name>A0A0B1PD79_UNCNE</name>
<feature type="compositionally biased region" description="Basic residues" evidence="17">
    <location>
        <begin position="277"/>
        <end position="291"/>
    </location>
</feature>
<evidence type="ECO:0000259" key="18">
    <source>
        <dbReference type="PROSITE" id="PS50016"/>
    </source>
</evidence>
<evidence type="ECO:0000256" key="8">
    <source>
        <dbReference type="ARBA" id="ARBA00023204"/>
    </source>
</evidence>
<comment type="subcellular location">
    <subcellularLocation>
        <location evidence="1 16">Nucleus</location>
    </subcellularLocation>
</comment>
<comment type="domain">
    <text evidence="16">The PHD-type zinc finger mediates the binding to H3K4me3.</text>
</comment>
<dbReference type="InterPro" id="IPR019786">
    <property type="entry name" value="Zinc_finger_PHD-type_CS"/>
</dbReference>
<dbReference type="GO" id="GO:0006281">
    <property type="term" value="P:DNA repair"/>
    <property type="evidence" value="ECO:0007669"/>
    <property type="project" value="UniProtKB-KW"/>
</dbReference>
<dbReference type="GO" id="GO:0008270">
    <property type="term" value="F:zinc ion binding"/>
    <property type="evidence" value="ECO:0007669"/>
    <property type="project" value="UniProtKB-KW"/>
</dbReference>
<feature type="site" description="Histone H3K4me3 binding" evidence="13">
    <location>
        <position position="362"/>
    </location>
</feature>
<keyword evidence="4" id="KW-0227">DNA damage</keyword>